<dbReference type="InterPro" id="IPR013563">
    <property type="entry name" value="Oligopep_ABC_C"/>
</dbReference>
<dbReference type="Proteomes" id="UP000289166">
    <property type="component" value="Unassembled WGS sequence"/>
</dbReference>
<evidence type="ECO:0000313" key="6">
    <source>
        <dbReference type="Proteomes" id="UP000289166"/>
    </source>
</evidence>
<feature type="domain" description="ABC transporter" evidence="4">
    <location>
        <begin position="5"/>
        <end position="251"/>
    </location>
</feature>
<evidence type="ECO:0000256" key="2">
    <source>
        <dbReference type="ARBA" id="ARBA00022741"/>
    </source>
</evidence>
<dbReference type="PANTHER" id="PTHR43776">
    <property type="entry name" value="TRANSPORT ATP-BINDING PROTEIN"/>
    <property type="match status" value="1"/>
</dbReference>
<accession>A0A4Q0I2Y5</accession>
<dbReference type="Gene3D" id="3.40.50.300">
    <property type="entry name" value="P-loop containing nucleotide triphosphate hydrolases"/>
    <property type="match status" value="2"/>
</dbReference>
<evidence type="ECO:0000256" key="3">
    <source>
        <dbReference type="ARBA" id="ARBA00022840"/>
    </source>
</evidence>
<keyword evidence="2" id="KW-0547">Nucleotide-binding</keyword>
<dbReference type="RefSeq" id="WP_069194856.1">
    <property type="nucleotide sequence ID" value="NZ_RLII01000016.1"/>
</dbReference>
<dbReference type="GO" id="GO:0016887">
    <property type="term" value="F:ATP hydrolysis activity"/>
    <property type="evidence" value="ECO:0007669"/>
    <property type="project" value="InterPro"/>
</dbReference>
<organism evidence="5 6">
    <name type="scientific">Acetivibrio mesophilus</name>
    <dbReference type="NCBI Taxonomy" id="2487273"/>
    <lineage>
        <taxon>Bacteria</taxon>
        <taxon>Bacillati</taxon>
        <taxon>Bacillota</taxon>
        <taxon>Clostridia</taxon>
        <taxon>Eubacteriales</taxon>
        <taxon>Oscillospiraceae</taxon>
        <taxon>Acetivibrio</taxon>
    </lineage>
</organism>
<dbReference type="GO" id="GO:0055085">
    <property type="term" value="P:transmembrane transport"/>
    <property type="evidence" value="ECO:0007669"/>
    <property type="project" value="UniProtKB-ARBA"/>
</dbReference>
<feature type="domain" description="ABC transporter" evidence="4">
    <location>
        <begin position="288"/>
        <end position="527"/>
    </location>
</feature>
<dbReference type="AlphaFoldDB" id="A0A4Q0I2Y5"/>
<keyword evidence="3 5" id="KW-0067">ATP-binding</keyword>
<dbReference type="GO" id="GO:0015833">
    <property type="term" value="P:peptide transport"/>
    <property type="evidence" value="ECO:0007669"/>
    <property type="project" value="InterPro"/>
</dbReference>
<dbReference type="PROSITE" id="PS00211">
    <property type="entry name" value="ABC_TRANSPORTER_1"/>
    <property type="match status" value="1"/>
</dbReference>
<gene>
    <name evidence="5" type="ORF">EFD62_11845</name>
</gene>
<reference evidence="6" key="1">
    <citation type="submission" date="2018-11" db="EMBL/GenBank/DDBJ databases">
        <title>Genome sequencing of a novel mesophilic and cellulolytic organism within the genus Hungateiclostridium.</title>
        <authorList>
            <person name="Rettenmaier R."/>
            <person name="Liebl W."/>
            <person name="Zverlov V."/>
        </authorList>
    </citation>
    <scope>NUCLEOTIDE SEQUENCE [LARGE SCALE GENOMIC DNA]</scope>
    <source>
        <strain evidence="6">N2K1</strain>
    </source>
</reference>
<dbReference type="InterPro" id="IPR027417">
    <property type="entry name" value="P-loop_NTPase"/>
</dbReference>
<name>A0A4Q0I2Y5_9FIRM</name>
<dbReference type="InterPro" id="IPR003439">
    <property type="entry name" value="ABC_transporter-like_ATP-bd"/>
</dbReference>
<evidence type="ECO:0000256" key="1">
    <source>
        <dbReference type="ARBA" id="ARBA00022448"/>
    </source>
</evidence>
<evidence type="ECO:0000313" key="5">
    <source>
        <dbReference type="EMBL" id="RXE58578.1"/>
    </source>
</evidence>
<evidence type="ECO:0000259" key="4">
    <source>
        <dbReference type="PROSITE" id="PS50893"/>
    </source>
</evidence>
<dbReference type="Pfam" id="PF08352">
    <property type="entry name" value="oligo_HPY"/>
    <property type="match status" value="1"/>
</dbReference>
<dbReference type="InterPro" id="IPR017871">
    <property type="entry name" value="ABC_transporter-like_CS"/>
</dbReference>
<dbReference type="EMBL" id="RLII01000016">
    <property type="protein sequence ID" value="RXE58578.1"/>
    <property type="molecule type" value="Genomic_DNA"/>
</dbReference>
<dbReference type="NCBIfam" id="NF007739">
    <property type="entry name" value="PRK10419.1"/>
    <property type="match status" value="2"/>
</dbReference>
<dbReference type="GO" id="GO:0005524">
    <property type="term" value="F:ATP binding"/>
    <property type="evidence" value="ECO:0007669"/>
    <property type="project" value="UniProtKB-KW"/>
</dbReference>
<dbReference type="SMART" id="SM00382">
    <property type="entry name" value="AAA"/>
    <property type="match status" value="2"/>
</dbReference>
<dbReference type="CDD" id="cd03257">
    <property type="entry name" value="ABC_NikE_OppD_transporters"/>
    <property type="match status" value="2"/>
</dbReference>
<protein>
    <submittedName>
        <fullName evidence="5">ABC transporter ATP-binding protein</fullName>
    </submittedName>
</protein>
<dbReference type="SUPFAM" id="SSF52540">
    <property type="entry name" value="P-loop containing nucleoside triphosphate hydrolases"/>
    <property type="match status" value="2"/>
</dbReference>
<dbReference type="Pfam" id="PF00005">
    <property type="entry name" value="ABC_tran"/>
    <property type="match status" value="2"/>
</dbReference>
<dbReference type="InterPro" id="IPR003593">
    <property type="entry name" value="AAA+_ATPase"/>
</dbReference>
<proteinExistence type="predicted"/>
<keyword evidence="6" id="KW-1185">Reference proteome</keyword>
<dbReference type="InterPro" id="IPR050319">
    <property type="entry name" value="ABC_transp_ATP-bind"/>
</dbReference>
<comment type="caution">
    <text evidence="5">The sequence shown here is derived from an EMBL/GenBank/DDBJ whole genome shotgun (WGS) entry which is preliminary data.</text>
</comment>
<dbReference type="OrthoDB" id="9806285at2"/>
<keyword evidence="1" id="KW-0813">Transport</keyword>
<sequence>MNALLKIRDFSLFCGKNKILDNINMDVFEGEILAVAGESGSGKSMLARSVLRLNDPKKFKTNGIILFEEEDINALPEKRLSKIRGAKIGMIFQEPLSYLNPVLKMGVQLNEAPIRHKKVRKREAILLMEDLLEKLKINNPSAYMKSYPHQLSGGMAQRGAIAIAASCRPRIIIADEPTSSLDVITQASIIRLIKDLARVEGISVVFITHDLQLASRLADRVVIIEKGRIAEEGCIRKVFDSPKSKAASCLIRACMMGNFKKSKDSIDSKNSIIMKEHSVIKENKKPVLEVQNLSMHYKNGRGNIIRAVDDISLEVFEGETLGILGESGSGKSTLARIVTRIQKPLSGKVVFEGTDIFGRRDYPRHVQMVFQDPFSSIDPQMRIEDIVAEGMDMILGKNRWNRVEEVARCLQKVGLDESLKDRYPHQLSGGQRQRVGIARAVIMNPKIIVCDEPTAYLDTVSQMQILELFMKLKKENGISYVFITHNIRVLSSISDRIAVMLGGRIVETGRTEDIINNPVHPYTKILINAASLNEEESKGNAN</sequence>
<dbReference type="PROSITE" id="PS50893">
    <property type="entry name" value="ABC_TRANSPORTER_2"/>
    <property type="match status" value="2"/>
</dbReference>